<dbReference type="EMBL" id="CAFBNL010000083">
    <property type="protein sequence ID" value="CAB4959276.1"/>
    <property type="molecule type" value="Genomic_DNA"/>
</dbReference>
<evidence type="ECO:0000313" key="1">
    <source>
        <dbReference type="EMBL" id="CAB4959276.1"/>
    </source>
</evidence>
<accession>A0A6J7KTQ5</accession>
<organism evidence="1">
    <name type="scientific">freshwater metagenome</name>
    <dbReference type="NCBI Taxonomy" id="449393"/>
    <lineage>
        <taxon>unclassified sequences</taxon>
        <taxon>metagenomes</taxon>
        <taxon>ecological metagenomes</taxon>
    </lineage>
</organism>
<proteinExistence type="predicted"/>
<protein>
    <submittedName>
        <fullName evidence="1">Unannotated protein</fullName>
    </submittedName>
</protein>
<dbReference type="AlphaFoldDB" id="A0A6J7KTQ5"/>
<gene>
    <name evidence="1" type="ORF">UFOPK3789_01185</name>
</gene>
<sequence>MRDDEHMATPGTYRVSDNRAVEFDDALYEWAKSARLLLIEVASTYNSHITYGVLAEQVQAETGIRTRSLITHWIGSVLGLVAEVCGTKGEPLLTSLCTQKSGAMGMGYGIGVTYARGGNPPDNPDAHAAAERLACYREFASDMPSDGGAERILGITRVKAPRAPKPAPPQRPICPRCFLQTPASGRCDQCD</sequence>
<reference evidence="1" key="1">
    <citation type="submission" date="2020-05" db="EMBL/GenBank/DDBJ databases">
        <authorList>
            <person name="Chiriac C."/>
            <person name="Salcher M."/>
            <person name="Ghai R."/>
            <person name="Kavagutti S V."/>
        </authorList>
    </citation>
    <scope>NUCLEOTIDE SEQUENCE</scope>
</reference>
<name>A0A6J7KTQ5_9ZZZZ</name>